<evidence type="ECO:0000256" key="2">
    <source>
        <dbReference type="SAM" id="SignalP"/>
    </source>
</evidence>
<dbReference type="Pfam" id="PF13202">
    <property type="entry name" value="EF-hand_5"/>
    <property type="match status" value="1"/>
</dbReference>
<proteinExistence type="predicted"/>
<feature type="domain" description="EF-hand" evidence="3">
    <location>
        <begin position="119"/>
        <end position="154"/>
    </location>
</feature>
<evidence type="ECO:0000313" key="5">
    <source>
        <dbReference type="Proteomes" id="UP001189429"/>
    </source>
</evidence>
<feature type="non-terminal residue" evidence="4">
    <location>
        <position position="1"/>
    </location>
</feature>
<evidence type="ECO:0000256" key="1">
    <source>
        <dbReference type="ARBA" id="ARBA00022837"/>
    </source>
</evidence>
<gene>
    <name evidence="4" type="ORF">PCOR1329_LOCUS67572</name>
</gene>
<dbReference type="PROSITE" id="PS50222">
    <property type="entry name" value="EF_HAND_2"/>
    <property type="match status" value="2"/>
</dbReference>
<dbReference type="PROSITE" id="PS00018">
    <property type="entry name" value="EF_HAND_1"/>
    <property type="match status" value="2"/>
</dbReference>
<keyword evidence="1" id="KW-0106">Calcium</keyword>
<dbReference type="SUPFAM" id="SSF47473">
    <property type="entry name" value="EF-hand"/>
    <property type="match status" value="1"/>
</dbReference>
<feature type="domain" description="EF-hand" evidence="3">
    <location>
        <begin position="49"/>
        <end position="84"/>
    </location>
</feature>
<dbReference type="InterPro" id="IPR011992">
    <property type="entry name" value="EF-hand-dom_pair"/>
</dbReference>
<dbReference type="Proteomes" id="UP001189429">
    <property type="component" value="Unassembled WGS sequence"/>
</dbReference>
<protein>
    <recommendedName>
        <fullName evidence="3">EF-hand domain-containing protein</fullName>
    </recommendedName>
</protein>
<keyword evidence="5" id="KW-1185">Reference proteome</keyword>
<keyword evidence="2" id="KW-0732">Signal</keyword>
<accession>A0ABN9WMA4</accession>
<evidence type="ECO:0000313" key="4">
    <source>
        <dbReference type="EMBL" id="CAK0886157.1"/>
    </source>
</evidence>
<name>A0ABN9WMA4_9DINO</name>
<reference evidence="4" key="1">
    <citation type="submission" date="2023-10" db="EMBL/GenBank/DDBJ databases">
        <authorList>
            <person name="Chen Y."/>
            <person name="Shah S."/>
            <person name="Dougan E. K."/>
            <person name="Thang M."/>
            <person name="Chan C."/>
        </authorList>
    </citation>
    <scope>NUCLEOTIDE SEQUENCE [LARGE SCALE GENOMIC DNA]</scope>
</reference>
<dbReference type="EMBL" id="CAUYUJ010018762">
    <property type="protein sequence ID" value="CAK0886157.1"/>
    <property type="molecule type" value="Genomic_DNA"/>
</dbReference>
<dbReference type="SMART" id="SM00054">
    <property type="entry name" value="EFh"/>
    <property type="match status" value="2"/>
</dbReference>
<dbReference type="Pfam" id="PF13833">
    <property type="entry name" value="EF-hand_8"/>
    <property type="match status" value="1"/>
</dbReference>
<dbReference type="Gene3D" id="1.10.238.10">
    <property type="entry name" value="EF-hand"/>
    <property type="match status" value="2"/>
</dbReference>
<feature type="chain" id="PRO_5046177116" description="EF-hand domain-containing protein" evidence="2">
    <location>
        <begin position="27"/>
        <end position="279"/>
    </location>
</feature>
<evidence type="ECO:0000259" key="3">
    <source>
        <dbReference type="PROSITE" id="PS50222"/>
    </source>
</evidence>
<organism evidence="4 5">
    <name type="scientific">Prorocentrum cordatum</name>
    <dbReference type="NCBI Taxonomy" id="2364126"/>
    <lineage>
        <taxon>Eukaryota</taxon>
        <taxon>Sar</taxon>
        <taxon>Alveolata</taxon>
        <taxon>Dinophyceae</taxon>
        <taxon>Prorocentrales</taxon>
        <taxon>Prorocentraceae</taxon>
        <taxon>Prorocentrum</taxon>
    </lineage>
</organism>
<sequence length="279" mass="30826">RAGKGTRGAWCVVLGGAAGVASTAEAGGVVESSSAPWKVWAALDYPAGIEKPSAEAVFNDVDIDRDGILNFDEFVAFAFDPNLLDETAREQYFHSAFDCIRSSDNGVDRVGFKELFAVEAFPLVDRLFDEIDADHSGKISYEEFAKYVLDLNRCGPDAASGSAIPPPGRLYPGGIQNIDDPRVVSHTARVIQSPLQHTFFFQYKRADWVSDWRDIDVVLARLFMRTEGGQDDWSKGFGWLAQRAGALQPSTRLYARVICRKSDLWCGPIGDCFFLLLNR</sequence>
<dbReference type="InterPro" id="IPR018247">
    <property type="entry name" value="EF_Hand_1_Ca_BS"/>
</dbReference>
<comment type="caution">
    <text evidence="4">The sequence shown here is derived from an EMBL/GenBank/DDBJ whole genome shotgun (WGS) entry which is preliminary data.</text>
</comment>
<feature type="signal peptide" evidence="2">
    <location>
        <begin position="1"/>
        <end position="26"/>
    </location>
</feature>
<dbReference type="InterPro" id="IPR002048">
    <property type="entry name" value="EF_hand_dom"/>
</dbReference>
<dbReference type="CDD" id="cd00051">
    <property type="entry name" value="EFh"/>
    <property type="match status" value="1"/>
</dbReference>